<dbReference type="Proteomes" id="UP000185511">
    <property type="component" value="Chromosome"/>
</dbReference>
<dbReference type="AlphaFoldDB" id="A0AAC9LH34"/>
<protein>
    <submittedName>
        <fullName evidence="2">Uncharacterized protein</fullName>
    </submittedName>
</protein>
<feature type="compositionally biased region" description="Basic and acidic residues" evidence="1">
    <location>
        <begin position="122"/>
        <end position="132"/>
    </location>
</feature>
<evidence type="ECO:0000313" key="3">
    <source>
        <dbReference type="Proteomes" id="UP000185511"/>
    </source>
</evidence>
<accession>A0AAC9LH34</accession>
<feature type="compositionally biased region" description="Low complexity" evidence="1">
    <location>
        <begin position="68"/>
        <end position="81"/>
    </location>
</feature>
<evidence type="ECO:0000256" key="1">
    <source>
        <dbReference type="SAM" id="MobiDB-lite"/>
    </source>
</evidence>
<keyword evidence="3" id="KW-1185">Reference proteome</keyword>
<dbReference type="EMBL" id="CP016076">
    <property type="protein sequence ID" value="APU16652.1"/>
    <property type="molecule type" value="Genomic_DNA"/>
</dbReference>
<reference evidence="3" key="1">
    <citation type="submission" date="2016-06" db="EMBL/GenBank/DDBJ databases">
        <title>Complete genome sequence of Actinoalloteichus fjordicus DSM 46855 (=ADI127-17), type strain of the new species Actinoalloteichus fjordicus.</title>
        <authorList>
            <person name="Ruckert C."/>
            <person name="Nouioui I."/>
            <person name="Willmese J."/>
            <person name="van Wezel G."/>
            <person name="Klenk H.-P."/>
            <person name="Kalinowski J."/>
            <person name="Zotchev S.B."/>
        </authorList>
    </citation>
    <scope>NUCLEOTIDE SEQUENCE [LARGE SCALE GENOMIC DNA]</scope>
    <source>
        <strain evidence="3">ADI127-7</strain>
    </source>
</reference>
<feature type="compositionally biased region" description="Basic and acidic residues" evidence="1">
    <location>
        <begin position="281"/>
        <end position="293"/>
    </location>
</feature>
<dbReference type="KEGG" id="acad:UA74_23170"/>
<proteinExistence type="predicted"/>
<gene>
    <name evidence="2" type="ORF">UA74_23170</name>
</gene>
<feature type="region of interest" description="Disordered" evidence="1">
    <location>
        <begin position="27"/>
        <end position="172"/>
    </location>
</feature>
<sequence length="308" mass="31210">MSLETEAVLWSRAKVSESTDLRLAPSGRDRAAITVAPKPVGGSGATGTSSNTVHRPVPAVEPISRRLPAPAANDEAADPPAGRLPRLHRGPAGRRSLPDVLSIAAGAEDETTSHPTAAGPEQDTRSVAEHLESPAGTERPQTREKPEPKAGREVLVRAEGTVGPKAPARSEVPEHCVADGGDAECVAIDVAIDVAMVGAVVPARPALPGSALGRTVPSPRGGVEAIGPGLAASAPRRTALARLPQPRSNGAEPVGRRGRGNPTAVAACDEPTSCGPGAAEVRARVGRAADRTADSAGSGTPGRVEGRH</sequence>
<feature type="compositionally biased region" description="Basic and acidic residues" evidence="1">
    <location>
        <begin position="140"/>
        <end position="156"/>
    </location>
</feature>
<name>A0AAC9LH34_9PSEU</name>
<evidence type="ECO:0000313" key="2">
    <source>
        <dbReference type="EMBL" id="APU16652.1"/>
    </source>
</evidence>
<feature type="region of interest" description="Disordered" evidence="1">
    <location>
        <begin position="243"/>
        <end position="308"/>
    </location>
</feature>
<organism evidence="2 3">
    <name type="scientific">Actinoalloteichus fjordicus</name>
    <dbReference type="NCBI Taxonomy" id="1612552"/>
    <lineage>
        <taxon>Bacteria</taxon>
        <taxon>Bacillati</taxon>
        <taxon>Actinomycetota</taxon>
        <taxon>Actinomycetes</taxon>
        <taxon>Pseudonocardiales</taxon>
        <taxon>Pseudonocardiaceae</taxon>
        <taxon>Actinoalloteichus</taxon>
    </lineage>
</organism>